<evidence type="ECO:0000313" key="2">
    <source>
        <dbReference type="EMBL" id="MEQ2636765.1"/>
    </source>
</evidence>
<dbReference type="Proteomes" id="UP001478817">
    <property type="component" value="Unassembled WGS sequence"/>
</dbReference>
<dbReference type="InterPro" id="IPR013078">
    <property type="entry name" value="His_Pase_superF_clade-1"/>
</dbReference>
<accession>A0ABV1ICY8</accession>
<gene>
    <name evidence="2" type="ORF">AAAT05_00150</name>
</gene>
<evidence type="ECO:0000259" key="1">
    <source>
        <dbReference type="PROSITE" id="PS51708"/>
    </source>
</evidence>
<dbReference type="Pfam" id="PF05235">
    <property type="entry name" value="CHAD"/>
    <property type="match status" value="1"/>
</dbReference>
<dbReference type="InterPro" id="IPR007899">
    <property type="entry name" value="CHAD_dom"/>
</dbReference>
<dbReference type="PANTHER" id="PTHR39339">
    <property type="entry name" value="SLR1444 PROTEIN"/>
    <property type="match status" value="1"/>
</dbReference>
<sequence length="438" mass="47355">MVKTLVLVRHGSPEDVAASGLDEDRRLTPAGVRALAAAYPRTFALLGEDPELEVWSSPAVRALETAQAVCDATGAQDVAVHQSLYCQDLAAFLAELADAQAPVVVAVGHVPFMDMAAAQLTGCGLTFGKGAAMAIDLPDGPSGRGHVKWFVAGPDPIAWDAPAVAEGEVAQMTAELKDLFAQLRERPDDPVALRTFRVGLRRLRSLLEFLMPWQAKKQNRRSVRLMKELQEATGSLRGLDILCECVDGLVESGELAAGSLLPMACAKERALAREGVAELLRKEHAARRLDELEADLANFAWKGRVLEAGLSASDFKTHFDQELAQVDEALFGLDLSDQNAVFQARRDAREVHFVSERLAEVLGDERAQASEYMDSIQAELGALSDARVNERLAKDLSKSPRFRGVRADLGVVARDQSEVVSAILSGLQRLEQGGRASE</sequence>
<feature type="domain" description="CHAD" evidence="1">
    <location>
        <begin position="154"/>
        <end position="436"/>
    </location>
</feature>
<dbReference type="InterPro" id="IPR029033">
    <property type="entry name" value="His_PPase_superfam"/>
</dbReference>
<dbReference type="SMART" id="SM00880">
    <property type="entry name" value="CHAD"/>
    <property type="match status" value="1"/>
</dbReference>
<reference evidence="2 3" key="1">
    <citation type="submission" date="2024-04" db="EMBL/GenBank/DDBJ databases">
        <title>Human intestinal bacterial collection.</title>
        <authorList>
            <person name="Pauvert C."/>
            <person name="Hitch T.C.A."/>
            <person name="Clavel T."/>
        </authorList>
    </citation>
    <scope>NUCLEOTIDE SEQUENCE [LARGE SCALE GENOMIC DNA]</scope>
    <source>
        <strain evidence="2 3">CLA-AA-H197</strain>
    </source>
</reference>
<protein>
    <submittedName>
        <fullName evidence="2">CHAD domain-containing protein</fullName>
    </submittedName>
</protein>
<dbReference type="CDD" id="cd07067">
    <property type="entry name" value="HP_PGM_like"/>
    <property type="match status" value="1"/>
</dbReference>
<organism evidence="2 3">
    <name type="scientific">Paratractidigestivibacter faecalis</name>
    <dbReference type="NCBI Taxonomy" id="2292441"/>
    <lineage>
        <taxon>Bacteria</taxon>
        <taxon>Bacillati</taxon>
        <taxon>Actinomycetota</taxon>
        <taxon>Coriobacteriia</taxon>
        <taxon>Coriobacteriales</taxon>
        <taxon>Atopobiaceae</taxon>
        <taxon>Paratractidigestivibacter</taxon>
    </lineage>
</organism>
<proteinExistence type="predicted"/>
<dbReference type="EMBL" id="JBBNGS010000001">
    <property type="protein sequence ID" value="MEQ2636765.1"/>
    <property type="molecule type" value="Genomic_DNA"/>
</dbReference>
<keyword evidence="3" id="KW-1185">Reference proteome</keyword>
<dbReference type="RefSeq" id="WP_349181129.1">
    <property type="nucleotide sequence ID" value="NZ_JBBNGS010000001.1"/>
</dbReference>
<dbReference type="SUPFAM" id="SSF53254">
    <property type="entry name" value="Phosphoglycerate mutase-like"/>
    <property type="match status" value="1"/>
</dbReference>
<comment type="caution">
    <text evidence="2">The sequence shown here is derived from an EMBL/GenBank/DDBJ whole genome shotgun (WGS) entry which is preliminary data.</text>
</comment>
<evidence type="ECO:0000313" key="3">
    <source>
        <dbReference type="Proteomes" id="UP001478817"/>
    </source>
</evidence>
<dbReference type="PROSITE" id="PS51708">
    <property type="entry name" value="CHAD"/>
    <property type="match status" value="1"/>
</dbReference>
<dbReference type="InterPro" id="IPR038186">
    <property type="entry name" value="CHAD_dom_sf"/>
</dbReference>
<dbReference type="Gene3D" id="1.40.20.10">
    <property type="entry name" value="CHAD domain"/>
    <property type="match status" value="1"/>
</dbReference>
<name>A0ABV1ICY8_9ACTN</name>
<dbReference type="PANTHER" id="PTHR39339:SF1">
    <property type="entry name" value="CHAD DOMAIN-CONTAINING PROTEIN"/>
    <property type="match status" value="1"/>
</dbReference>
<dbReference type="Pfam" id="PF00300">
    <property type="entry name" value="His_Phos_1"/>
    <property type="match status" value="1"/>
</dbReference>
<dbReference type="Gene3D" id="3.40.50.1240">
    <property type="entry name" value="Phosphoglycerate mutase-like"/>
    <property type="match status" value="1"/>
</dbReference>